<name>A0A6J8CJ94_MYTCO</name>
<organism evidence="1 2">
    <name type="scientific">Mytilus coruscus</name>
    <name type="common">Sea mussel</name>
    <dbReference type="NCBI Taxonomy" id="42192"/>
    <lineage>
        <taxon>Eukaryota</taxon>
        <taxon>Metazoa</taxon>
        <taxon>Spiralia</taxon>
        <taxon>Lophotrochozoa</taxon>
        <taxon>Mollusca</taxon>
        <taxon>Bivalvia</taxon>
        <taxon>Autobranchia</taxon>
        <taxon>Pteriomorphia</taxon>
        <taxon>Mytilida</taxon>
        <taxon>Mytiloidea</taxon>
        <taxon>Mytilidae</taxon>
        <taxon>Mytilinae</taxon>
        <taxon>Mytilus</taxon>
    </lineage>
</organism>
<evidence type="ECO:0000313" key="2">
    <source>
        <dbReference type="Proteomes" id="UP000507470"/>
    </source>
</evidence>
<keyword evidence="2" id="KW-1185">Reference proteome</keyword>
<dbReference type="AlphaFoldDB" id="A0A6J8CJ94"/>
<protein>
    <submittedName>
        <fullName evidence="1">Uncharacterized protein</fullName>
    </submittedName>
</protein>
<proteinExistence type="predicted"/>
<accession>A0A6J8CJ94</accession>
<dbReference type="EMBL" id="CACVKT020005545">
    <property type="protein sequence ID" value="CAC5395556.1"/>
    <property type="molecule type" value="Genomic_DNA"/>
</dbReference>
<reference evidence="1 2" key="1">
    <citation type="submission" date="2020-06" db="EMBL/GenBank/DDBJ databases">
        <authorList>
            <person name="Li R."/>
            <person name="Bekaert M."/>
        </authorList>
    </citation>
    <scope>NUCLEOTIDE SEQUENCE [LARGE SCALE GENOMIC DNA]</scope>
    <source>
        <strain evidence="2">wild</strain>
    </source>
</reference>
<gene>
    <name evidence="1" type="ORF">MCOR_30217</name>
</gene>
<dbReference type="Proteomes" id="UP000507470">
    <property type="component" value="Unassembled WGS sequence"/>
</dbReference>
<sequence length="229" mass="26951">MDIETASEEERAPILRSVRSNELDRLTVDKRAAKEINTEMDIETASKEERAAFFRSVRNNELDRLTVDKGAAKEINTEMDIETASEEERAAFFKSVRSKELDRLTATLDKQNDEAGNQDVQTEPNIPKIINTEGFQNQGETEALDTEETANEEDRLAFFQSVRDSERKKLVEAFERDTIWKEEREKKRMKKRQEQIKKMFEEFHKPVHYRRHILHLSKNHVHTMNITIR</sequence>
<evidence type="ECO:0000313" key="1">
    <source>
        <dbReference type="EMBL" id="CAC5395556.1"/>
    </source>
</evidence>